<sequence length="346" mass="36100">MSIPNFSLNIAWTRGGLKADVDNARGDCANSVSGGRQVPIPISQSIIQPHTLADALLGAVNHPLRSTAAAGRSGMSGLHGLWECASDKQRRFRKEILMRLSPTLLPPAPPLPLPLPPPVTGAAAPSPPLPPVSPARRGDWEGTYQQRRFPSATPPFIHRRRSPSGTNPAAAAAPSTPCHLPPVVHPAAVAVAVAVSAGGGGSGSGGGGSLRPLSPPSCGRSSGGGGLAAAMGGSGGGGGCGGQIRRQRRRLPLSPLVSLPRLKRRWWRVSAAQLGKPLPAATPRPLTGILRPKYPWPWIERKREERKVDPDDANARWRRVASAQGWAATGGQGEEDGGEEGGRRRL</sequence>
<feature type="region of interest" description="Disordered" evidence="1">
    <location>
        <begin position="199"/>
        <end position="246"/>
    </location>
</feature>
<protein>
    <submittedName>
        <fullName evidence="2">Uncharacterized protein</fullName>
    </submittedName>
</protein>
<feature type="compositionally biased region" description="Low complexity" evidence="1">
    <location>
        <begin position="210"/>
        <end position="220"/>
    </location>
</feature>
<organism evidence="2">
    <name type="scientific">Oryza glumipatula</name>
    <dbReference type="NCBI Taxonomy" id="40148"/>
    <lineage>
        <taxon>Eukaryota</taxon>
        <taxon>Viridiplantae</taxon>
        <taxon>Streptophyta</taxon>
        <taxon>Embryophyta</taxon>
        <taxon>Tracheophyta</taxon>
        <taxon>Spermatophyta</taxon>
        <taxon>Magnoliopsida</taxon>
        <taxon>Liliopsida</taxon>
        <taxon>Poales</taxon>
        <taxon>Poaceae</taxon>
        <taxon>BOP clade</taxon>
        <taxon>Oryzoideae</taxon>
        <taxon>Oryzeae</taxon>
        <taxon>Oryzinae</taxon>
        <taxon>Oryza</taxon>
    </lineage>
</organism>
<dbReference type="EnsemblPlants" id="OGLUM02G13000.1">
    <property type="protein sequence ID" value="OGLUM02G13000.1"/>
    <property type="gene ID" value="OGLUM02G13000"/>
</dbReference>
<feature type="compositionally biased region" description="Gly residues" evidence="1">
    <location>
        <begin position="199"/>
        <end position="209"/>
    </location>
</feature>
<dbReference type="AlphaFoldDB" id="A0A0D9YQS7"/>
<dbReference type="Proteomes" id="UP000026961">
    <property type="component" value="Chromosome 2"/>
</dbReference>
<feature type="compositionally biased region" description="Pro residues" evidence="1">
    <location>
        <begin position="107"/>
        <end position="133"/>
    </location>
</feature>
<feature type="compositionally biased region" description="Basic and acidic residues" evidence="1">
    <location>
        <begin position="303"/>
        <end position="315"/>
    </location>
</feature>
<keyword evidence="3" id="KW-1185">Reference proteome</keyword>
<proteinExistence type="predicted"/>
<dbReference type="HOGENOM" id="CLU_802592_0_0_1"/>
<feature type="region of interest" description="Disordered" evidence="1">
    <location>
        <begin position="107"/>
        <end position="176"/>
    </location>
</feature>
<evidence type="ECO:0000313" key="3">
    <source>
        <dbReference type="Proteomes" id="UP000026961"/>
    </source>
</evidence>
<reference evidence="2" key="1">
    <citation type="submission" date="2015-04" db="UniProtKB">
        <authorList>
            <consortium name="EnsemblPlants"/>
        </authorList>
    </citation>
    <scope>IDENTIFICATION</scope>
</reference>
<dbReference type="Gramene" id="OGLUM02G13000.1">
    <property type="protein sequence ID" value="OGLUM02G13000.1"/>
    <property type="gene ID" value="OGLUM02G13000"/>
</dbReference>
<evidence type="ECO:0000313" key="2">
    <source>
        <dbReference type="EnsemblPlants" id="OGLUM02G13000.1"/>
    </source>
</evidence>
<feature type="compositionally biased region" description="Gly residues" evidence="1">
    <location>
        <begin position="221"/>
        <end position="242"/>
    </location>
</feature>
<feature type="region of interest" description="Disordered" evidence="1">
    <location>
        <begin position="303"/>
        <end position="346"/>
    </location>
</feature>
<name>A0A0D9YQS7_9ORYZ</name>
<reference evidence="2" key="2">
    <citation type="submission" date="2018-05" db="EMBL/GenBank/DDBJ databases">
        <title>OgluRS3 (Oryza glumaepatula Reference Sequence Version 3).</title>
        <authorList>
            <person name="Zhang J."/>
            <person name="Kudrna D."/>
            <person name="Lee S."/>
            <person name="Talag J."/>
            <person name="Welchert J."/>
            <person name="Wing R.A."/>
        </authorList>
    </citation>
    <scope>NUCLEOTIDE SEQUENCE [LARGE SCALE GENOMIC DNA]</scope>
</reference>
<accession>A0A0D9YQS7</accession>
<evidence type="ECO:0000256" key="1">
    <source>
        <dbReference type="SAM" id="MobiDB-lite"/>
    </source>
</evidence>